<dbReference type="Pfam" id="PF00149">
    <property type="entry name" value="Metallophos"/>
    <property type="match status" value="1"/>
</dbReference>
<dbReference type="InterPro" id="IPR004843">
    <property type="entry name" value="Calcineurin-like_PHP"/>
</dbReference>
<dbReference type="PANTHER" id="PTHR31302">
    <property type="entry name" value="TRANSMEMBRANE PROTEIN WITH METALLOPHOSPHOESTERASE DOMAIN-RELATED"/>
    <property type="match status" value="1"/>
</dbReference>
<dbReference type="GO" id="GO:0016020">
    <property type="term" value="C:membrane"/>
    <property type="evidence" value="ECO:0007669"/>
    <property type="project" value="GOC"/>
</dbReference>
<reference evidence="5" key="1">
    <citation type="submission" date="2017-06" db="EMBL/GenBank/DDBJ databases">
        <authorList>
            <person name="Varghese N."/>
            <person name="Submissions S."/>
        </authorList>
    </citation>
    <scope>NUCLEOTIDE SEQUENCE [LARGE SCALE GENOMIC DNA]</scope>
    <source>
        <strain evidence="5">SCA</strain>
    </source>
</reference>
<dbReference type="InterPro" id="IPR029052">
    <property type="entry name" value="Metallo-depent_PP-like"/>
</dbReference>
<dbReference type="OrthoDB" id="9780884at2"/>
<dbReference type="InterPro" id="IPR051158">
    <property type="entry name" value="Metallophosphoesterase_sf"/>
</dbReference>
<dbReference type="GO" id="GO:0009245">
    <property type="term" value="P:lipid A biosynthetic process"/>
    <property type="evidence" value="ECO:0007669"/>
    <property type="project" value="TreeGrafter"/>
</dbReference>
<dbReference type="Gene3D" id="3.60.21.10">
    <property type="match status" value="1"/>
</dbReference>
<dbReference type="EMBL" id="FZOJ01000001">
    <property type="protein sequence ID" value="SNR91513.1"/>
    <property type="molecule type" value="Genomic_DNA"/>
</dbReference>
<organism evidence="4 5">
    <name type="scientific">Anaerovirgula multivorans</name>
    <dbReference type="NCBI Taxonomy" id="312168"/>
    <lineage>
        <taxon>Bacteria</taxon>
        <taxon>Bacillati</taxon>
        <taxon>Bacillota</taxon>
        <taxon>Clostridia</taxon>
        <taxon>Peptostreptococcales</taxon>
        <taxon>Natronincolaceae</taxon>
        <taxon>Anaerovirgula</taxon>
    </lineage>
</organism>
<evidence type="ECO:0000313" key="5">
    <source>
        <dbReference type="Proteomes" id="UP000198304"/>
    </source>
</evidence>
<name>A0A239A9F1_9FIRM</name>
<evidence type="ECO:0000313" key="4">
    <source>
        <dbReference type="EMBL" id="SNR91513.1"/>
    </source>
</evidence>
<protein>
    <recommendedName>
        <fullName evidence="3">Calcineurin-like phosphoesterase domain-containing protein</fullName>
    </recommendedName>
</protein>
<dbReference type="GO" id="GO:0046872">
    <property type="term" value="F:metal ion binding"/>
    <property type="evidence" value="ECO:0007669"/>
    <property type="project" value="UniProtKB-KW"/>
</dbReference>
<keyword evidence="5" id="KW-1185">Reference proteome</keyword>
<dbReference type="Proteomes" id="UP000198304">
    <property type="component" value="Unassembled WGS sequence"/>
</dbReference>
<proteinExistence type="predicted"/>
<evidence type="ECO:0000259" key="3">
    <source>
        <dbReference type="Pfam" id="PF00149"/>
    </source>
</evidence>
<gene>
    <name evidence="4" type="ORF">SAMN05446037_1001392</name>
</gene>
<dbReference type="CDD" id="cd07385">
    <property type="entry name" value="MPP_YkuE_C"/>
    <property type="match status" value="1"/>
</dbReference>
<dbReference type="SUPFAM" id="SSF56300">
    <property type="entry name" value="Metallo-dependent phosphatases"/>
    <property type="match status" value="1"/>
</dbReference>
<dbReference type="RefSeq" id="WP_089281165.1">
    <property type="nucleotide sequence ID" value="NZ_FZOJ01000001.1"/>
</dbReference>
<feature type="domain" description="Calcineurin-like phosphoesterase" evidence="3">
    <location>
        <begin position="52"/>
        <end position="222"/>
    </location>
</feature>
<dbReference type="GO" id="GO:0008758">
    <property type="term" value="F:UDP-2,3-diacylglucosamine hydrolase activity"/>
    <property type="evidence" value="ECO:0007669"/>
    <property type="project" value="TreeGrafter"/>
</dbReference>
<dbReference type="PANTHER" id="PTHR31302:SF31">
    <property type="entry name" value="PHOSPHODIESTERASE YAEI"/>
    <property type="match status" value="1"/>
</dbReference>
<keyword evidence="1" id="KW-0479">Metal-binding</keyword>
<sequence length="289" mass="32807">MLIKYKKIRILLIVVIIALIISLFCVWQNNDITTTQIDYSNIKIPNEFNGYTIVQISDLHNKEFGKNQEHLLKKIRAISPDIILVTGDLIDRRKYDLDTAIIFINGAMKIAPVYYVSGNHEAWSGDYKNISQKLLSYGVQILDDNKVKLMKGEARIEILGLSDPDFLTFDYMDGTNSSKLEEHLARLSDDSVFQILLSHRPELFDLYANENIDIIFSGHAHGGQFRIPFIGGLVAPDQGLFPKYTSGIYTQNQSTLIVSRGLGNSIIPVRIFNRPEIVVVTLQNERYAK</sequence>
<accession>A0A239A9F1</accession>
<dbReference type="AlphaFoldDB" id="A0A239A9F1"/>
<keyword evidence="2" id="KW-0378">Hydrolase</keyword>
<evidence type="ECO:0000256" key="1">
    <source>
        <dbReference type="ARBA" id="ARBA00022723"/>
    </source>
</evidence>
<evidence type="ECO:0000256" key="2">
    <source>
        <dbReference type="ARBA" id="ARBA00022801"/>
    </source>
</evidence>